<dbReference type="Pfam" id="PF08532">
    <property type="entry name" value="Glyco_hydro_42M"/>
    <property type="match status" value="1"/>
</dbReference>
<evidence type="ECO:0000259" key="10">
    <source>
        <dbReference type="Pfam" id="PF08532"/>
    </source>
</evidence>
<feature type="compositionally biased region" description="Polar residues" evidence="8">
    <location>
        <begin position="678"/>
        <end position="687"/>
    </location>
</feature>
<evidence type="ECO:0000313" key="11">
    <source>
        <dbReference type="EMBL" id="NYK09409.1"/>
    </source>
</evidence>
<feature type="domain" description="Beta-galactosidase trimerisation" evidence="10">
    <location>
        <begin position="390"/>
        <end position="591"/>
    </location>
</feature>
<dbReference type="GO" id="GO:0009341">
    <property type="term" value="C:beta-galactosidase complex"/>
    <property type="evidence" value="ECO:0007669"/>
    <property type="project" value="InterPro"/>
</dbReference>
<dbReference type="PIRSF" id="PIRSF001084">
    <property type="entry name" value="B-galactosidase"/>
    <property type="match status" value="1"/>
</dbReference>
<evidence type="ECO:0000256" key="7">
    <source>
        <dbReference type="PIRSR" id="PIRSR001084-2"/>
    </source>
</evidence>
<comment type="catalytic activity">
    <reaction evidence="1">
        <text>Hydrolysis of terminal non-reducing beta-D-galactose residues in beta-D-galactosides.</text>
        <dbReference type="EC" id="3.2.1.23"/>
    </reaction>
</comment>
<dbReference type="Proteomes" id="UP000521075">
    <property type="component" value="Unassembled WGS sequence"/>
</dbReference>
<gene>
    <name evidence="11" type="ORF">HNR14_001290</name>
</gene>
<evidence type="ECO:0000313" key="12">
    <source>
        <dbReference type="Proteomes" id="UP000521075"/>
    </source>
</evidence>
<dbReference type="PANTHER" id="PTHR36447:SF1">
    <property type="entry name" value="BETA-GALACTOSIDASE GANA"/>
    <property type="match status" value="1"/>
</dbReference>
<keyword evidence="5 11" id="KW-0326">Glycosidase</keyword>
<evidence type="ECO:0000256" key="6">
    <source>
        <dbReference type="PIRSR" id="PIRSR001084-1"/>
    </source>
</evidence>
<dbReference type="InterPro" id="IPR013780">
    <property type="entry name" value="Glyco_hydro_b"/>
</dbReference>
<feature type="binding site" evidence="7">
    <location>
        <position position="143"/>
    </location>
    <ligand>
        <name>substrate</name>
    </ligand>
</feature>
<comment type="caution">
    <text evidence="11">The sequence shown here is derived from an EMBL/GenBank/DDBJ whole genome shotgun (WGS) entry which is preliminary data.</text>
</comment>
<name>A0A853DPH1_9MICO</name>
<comment type="similarity">
    <text evidence="2">Belongs to the glycosyl hydrolase 42 family.</text>
</comment>
<feature type="active site" description="Nucleophile" evidence="6">
    <location>
        <position position="300"/>
    </location>
</feature>
<dbReference type="GO" id="GO:0005975">
    <property type="term" value="P:carbohydrate metabolic process"/>
    <property type="evidence" value="ECO:0007669"/>
    <property type="project" value="InterPro"/>
</dbReference>
<organism evidence="11 12">
    <name type="scientific">Leifsonia naganoensis</name>
    <dbReference type="NCBI Taxonomy" id="150025"/>
    <lineage>
        <taxon>Bacteria</taxon>
        <taxon>Bacillati</taxon>
        <taxon>Actinomycetota</taxon>
        <taxon>Actinomycetes</taxon>
        <taxon>Micrococcales</taxon>
        <taxon>Microbacteriaceae</taxon>
        <taxon>Leifsonia</taxon>
    </lineage>
</organism>
<evidence type="ECO:0000256" key="8">
    <source>
        <dbReference type="SAM" id="MobiDB-lite"/>
    </source>
</evidence>
<dbReference type="GO" id="GO:0004565">
    <property type="term" value="F:beta-galactosidase activity"/>
    <property type="evidence" value="ECO:0007669"/>
    <property type="project" value="UniProtKB-EC"/>
</dbReference>
<reference evidence="11 12" key="1">
    <citation type="submission" date="2020-07" db="EMBL/GenBank/DDBJ databases">
        <title>Sequencing the genomes of 1000 actinobacteria strains.</title>
        <authorList>
            <person name="Klenk H.-P."/>
        </authorList>
    </citation>
    <scope>NUCLEOTIDE SEQUENCE [LARGE SCALE GENOMIC DNA]</scope>
    <source>
        <strain evidence="11 12">DSM 15166</strain>
    </source>
</reference>
<dbReference type="CDD" id="cd03143">
    <property type="entry name" value="A4_beta-galactosidase_middle_domain"/>
    <property type="match status" value="1"/>
</dbReference>
<feature type="binding site" evidence="7">
    <location>
        <position position="308"/>
    </location>
    <ligand>
        <name>substrate</name>
    </ligand>
</feature>
<dbReference type="Gene3D" id="3.20.20.80">
    <property type="entry name" value="Glycosidases"/>
    <property type="match status" value="1"/>
</dbReference>
<evidence type="ECO:0000256" key="2">
    <source>
        <dbReference type="ARBA" id="ARBA00005940"/>
    </source>
</evidence>
<dbReference type="PANTHER" id="PTHR36447">
    <property type="entry name" value="BETA-GALACTOSIDASE GANA"/>
    <property type="match status" value="1"/>
</dbReference>
<dbReference type="InterPro" id="IPR003476">
    <property type="entry name" value="Glyco_hydro_42"/>
</dbReference>
<feature type="binding site" evidence="7">
    <location>
        <position position="105"/>
    </location>
    <ligand>
        <name>substrate</name>
    </ligand>
</feature>
<dbReference type="InterPro" id="IPR017853">
    <property type="entry name" value="GH"/>
</dbReference>
<evidence type="ECO:0000256" key="1">
    <source>
        <dbReference type="ARBA" id="ARBA00001412"/>
    </source>
</evidence>
<dbReference type="SUPFAM" id="SSF52317">
    <property type="entry name" value="Class I glutamine amidotransferase-like"/>
    <property type="match status" value="1"/>
</dbReference>
<dbReference type="Gene3D" id="2.60.40.1180">
    <property type="entry name" value="Golgi alpha-mannosidase II"/>
    <property type="match status" value="1"/>
</dbReference>
<dbReference type="InterPro" id="IPR029062">
    <property type="entry name" value="Class_I_gatase-like"/>
</dbReference>
<keyword evidence="12" id="KW-1185">Reference proteome</keyword>
<dbReference type="AlphaFoldDB" id="A0A853DPH1"/>
<dbReference type="EMBL" id="JACCHJ010000001">
    <property type="protein sequence ID" value="NYK09409.1"/>
    <property type="molecule type" value="Genomic_DNA"/>
</dbReference>
<protein>
    <recommendedName>
        <fullName evidence="3">beta-galactosidase</fullName>
        <ecNumber evidence="3">3.2.1.23</ecNumber>
    </recommendedName>
</protein>
<keyword evidence="4 11" id="KW-0378">Hydrolase</keyword>
<dbReference type="EC" id="3.2.1.23" evidence="3"/>
<accession>A0A853DPH1</accession>
<proteinExistence type="inferred from homology"/>
<feature type="domain" description="Glycoside hydrolase family 42 N-terminal" evidence="9">
    <location>
        <begin position="8"/>
        <end position="377"/>
    </location>
</feature>
<dbReference type="Pfam" id="PF02449">
    <property type="entry name" value="Glyco_hydro_42"/>
    <property type="match status" value="1"/>
</dbReference>
<feature type="active site" description="Proton donor" evidence="6">
    <location>
        <position position="144"/>
    </location>
</feature>
<dbReference type="Gene3D" id="3.40.50.880">
    <property type="match status" value="1"/>
</dbReference>
<sequence length="731" mass="79821">MRFWYGADYNPEQWPEETQDEDMRLMVEAGVTVATVGVFSWAFLEPEEGRFEFAWLDRVLDRLHAAGIGVDLATATATPPQWLSLNHPDTLLVDEWGHVLSPGSRQHVNPSSATYRRLAVRLVRALAERYGSHPALVAWHVGNEFGNDNPRDYGDETARAFRKWLRRRYGSIDELNARWGTAFWSQRYASFDEILPPRAAPTFGNPAQLLDFDRFGSDALLDGYRAEVAVLREATPGIPITTNFMGLFKPADYWSWASEVDVVSDDAYPDPADPGSWKDGALQRDLMRSLGDGRPWLLMEQSTSAVNWRDLNAPKRPGQMRALSYQAIARGADGVMFFQWRQSRRGGEKFHSAMVPHAGTDTRIWREVCGLGDELRRLGDLAGTLVERPEVAVIVDWDSWWSIEQRATPARIDYAEVIAAWHHALLDLGVTMDFVARDGDLSAYRVVIAPALFVIGEQDADRLGAYVRDGGTLLVAAPAGVTDQDAALPDGGHLGRLADVLGVRVEEYAPHGPADPVRLTGAIDGPTGQWSEVLHARDADVLARFDGGLADGGPAFTRSAVGDGSAWYLATDPDDAGIRAVLTSVLADADVELRETPDGVEVMRRGGLTFVVNHGPVAVRVDVVGIDRLTGDAVDRPLLEPFGVLVVSLVDAAQRRGRPVTSRLSGSRRLWAARSLAPSASVQSESTAPGCGAGPEKLNWAPRPGDPIRDTASSTSSRDDAGSEVSYGAET</sequence>
<feature type="region of interest" description="Disordered" evidence="8">
    <location>
        <begin position="676"/>
        <end position="731"/>
    </location>
</feature>
<dbReference type="InterPro" id="IPR013738">
    <property type="entry name" value="Beta_galactosidase_Trimer"/>
</dbReference>
<evidence type="ECO:0000256" key="5">
    <source>
        <dbReference type="ARBA" id="ARBA00023295"/>
    </source>
</evidence>
<evidence type="ECO:0000259" key="9">
    <source>
        <dbReference type="Pfam" id="PF02449"/>
    </source>
</evidence>
<dbReference type="SUPFAM" id="SSF51445">
    <property type="entry name" value="(Trans)glycosidases"/>
    <property type="match status" value="1"/>
</dbReference>
<evidence type="ECO:0000256" key="3">
    <source>
        <dbReference type="ARBA" id="ARBA00012756"/>
    </source>
</evidence>
<evidence type="ECO:0000256" key="4">
    <source>
        <dbReference type="ARBA" id="ARBA00022801"/>
    </source>
</evidence>
<dbReference type="InterPro" id="IPR013529">
    <property type="entry name" value="Glyco_hydro_42_N"/>
</dbReference>
<dbReference type="RefSeq" id="WP_179700385.1">
    <property type="nucleotide sequence ID" value="NZ_BAAAHA010000003.1"/>
</dbReference>